<dbReference type="PANTHER" id="PTHR11412:SF160">
    <property type="entry name" value="ALPHA-2-MACROGLOBULIN-LIKE PROTEIN 1"/>
    <property type="match status" value="1"/>
</dbReference>
<protein>
    <submittedName>
        <fullName evidence="2">Alpha-2-macroglobulin-like protein 1</fullName>
    </submittedName>
</protein>
<evidence type="ECO:0000313" key="3">
    <source>
        <dbReference type="Proteomes" id="UP000727407"/>
    </source>
</evidence>
<reference evidence="2" key="1">
    <citation type="submission" date="2020-07" db="EMBL/GenBank/DDBJ databases">
        <title>Clarias magur genome sequencing, assembly and annotation.</title>
        <authorList>
            <person name="Kushwaha B."/>
            <person name="Kumar R."/>
            <person name="Das P."/>
            <person name="Joshi C.G."/>
            <person name="Kumar D."/>
            <person name="Nagpure N.S."/>
            <person name="Pandey M."/>
            <person name="Agarwal S."/>
            <person name="Srivastava S."/>
            <person name="Singh M."/>
            <person name="Sahoo L."/>
            <person name="Jayasankar P."/>
            <person name="Meher P.K."/>
            <person name="Koringa P.G."/>
            <person name="Iquebal M.A."/>
            <person name="Das S.P."/>
            <person name="Bit A."/>
            <person name="Patnaik S."/>
            <person name="Patel N."/>
            <person name="Shah T.M."/>
            <person name="Hinsu A."/>
            <person name="Jena J.K."/>
        </authorList>
    </citation>
    <scope>NUCLEOTIDE SEQUENCE</scope>
    <source>
        <strain evidence="2">CIFAMagur01</strain>
        <tissue evidence="2">Testis</tissue>
    </source>
</reference>
<sequence length="324" mass="35647">DPVVNKSLTYLRSAYPKVTSTYTKALLFYTFTLAGDQGIRSTLMAEMCSKAIVTVDGRRWSNTNDKSVKNSLEVEMTAYVLLGLMSGPVMPGFDLGYSANIVYWLSRQQNAFGGFESTQDTVVALQALAKYSQSTYSPKDSVTVTVTSPSKVKNIFTITQNNRLLNQESQLHELHGDYSISAKGQGYVYMQFALQYNIPPPPDHSSFTISASASGNCKAQNPSLELTVTVTYNGQRSETNMVIIDITPLSGFSITKTSVRLVNSKTNLSTGAVKRVDQIDGDTFIYLNGLVHGEKKVYTMSIAQDIVVNNLKPAVVSVYDYYET</sequence>
<organism evidence="2 3">
    <name type="scientific">Clarias magur</name>
    <name type="common">Asian catfish</name>
    <name type="synonym">Macropteronotus magur</name>
    <dbReference type="NCBI Taxonomy" id="1594786"/>
    <lineage>
        <taxon>Eukaryota</taxon>
        <taxon>Metazoa</taxon>
        <taxon>Chordata</taxon>
        <taxon>Craniata</taxon>
        <taxon>Vertebrata</taxon>
        <taxon>Euteleostomi</taxon>
        <taxon>Actinopterygii</taxon>
        <taxon>Neopterygii</taxon>
        <taxon>Teleostei</taxon>
        <taxon>Ostariophysi</taxon>
        <taxon>Siluriformes</taxon>
        <taxon>Clariidae</taxon>
        <taxon>Clarias</taxon>
    </lineage>
</organism>
<dbReference type="EMBL" id="QNUK01000615">
    <property type="protein sequence ID" value="KAF5891087.1"/>
    <property type="molecule type" value="Genomic_DNA"/>
</dbReference>
<dbReference type="SUPFAM" id="SSF48239">
    <property type="entry name" value="Terpenoid cyclases/Protein prenyltransferases"/>
    <property type="match status" value="1"/>
</dbReference>
<accession>A0A8J4U1D6</accession>
<dbReference type="SMART" id="SM01361">
    <property type="entry name" value="A2M_recep"/>
    <property type="match status" value="1"/>
</dbReference>
<feature type="non-terminal residue" evidence="2">
    <location>
        <position position="324"/>
    </location>
</feature>
<dbReference type="PANTHER" id="PTHR11412">
    <property type="entry name" value="MACROGLOBULIN / COMPLEMENT"/>
    <property type="match status" value="1"/>
</dbReference>
<dbReference type="InterPro" id="IPR011626">
    <property type="entry name" value="Alpha-macroglobulin_TED"/>
</dbReference>
<dbReference type="OrthoDB" id="9998011at2759"/>
<dbReference type="Gene3D" id="2.60.40.690">
    <property type="entry name" value="Alpha-macroglobulin, receptor-binding domain"/>
    <property type="match status" value="1"/>
</dbReference>
<dbReference type="Gene3D" id="1.50.10.20">
    <property type="match status" value="1"/>
</dbReference>
<feature type="domain" description="Alpha-macroglobulin receptor-binding" evidence="1">
    <location>
        <begin position="239"/>
        <end position="323"/>
    </location>
</feature>
<dbReference type="InterPro" id="IPR036595">
    <property type="entry name" value="A-macroglobulin_rcpt-bd_sf"/>
</dbReference>
<dbReference type="SUPFAM" id="SSF49410">
    <property type="entry name" value="Alpha-macroglobulin receptor domain"/>
    <property type="match status" value="1"/>
</dbReference>
<comment type="caution">
    <text evidence="2">The sequence shown here is derived from an EMBL/GenBank/DDBJ whole genome shotgun (WGS) entry which is preliminary data.</text>
</comment>
<dbReference type="Pfam" id="PF07678">
    <property type="entry name" value="TED_complement"/>
    <property type="match status" value="1"/>
</dbReference>
<gene>
    <name evidence="2" type="ORF">DAT39_019207</name>
</gene>
<evidence type="ECO:0000259" key="1">
    <source>
        <dbReference type="SMART" id="SM01361"/>
    </source>
</evidence>
<keyword evidence="3" id="KW-1185">Reference proteome</keyword>
<name>A0A8J4U1D6_CLAMG</name>
<dbReference type="Pfam" id="PF07677">
    <property type="entry name" value="A2M_recep"/>
    <property type="match status" value="1"/>
</dbReference>
<dbReference type="AlphaFoldDB" id="A0A8J4U1D6"/>
<dbReference type="InterPro" id="IPR050473">
    <property type="entry name" value="A2M/Complement_sys"/>
</dbReference>
<feature type="non-terminal residue" evidence="2">
    <location>
        <position position="1"/>
    </location>
</feature>
<dbReference type="InterPro" id="IPR009048">
    <property type="entry name" value="A-macroglobulin_rcpt-bd"/>
</dbReference>
<dbReference type="InterPro" id="IPR008930">
    <property type="entry name" value="Terpenoid_cyclase/PrenylTrfase"/>
</dbReference>
<dbReference type="Proteomes" id="UP000727407">
    <property type="component" value="Unassembled WGS sequence"/>
</dbReference>
<evidence type="ECO:0000313" key="2">
    <source>
        <dbReference type="EMBL" id="KAF5891087.1"/>
    </source>
</evidence>
<dbReference type="GO" id="GO:0005615">
    <property type="term" value="C:extracellular space"/>
    <property type="evidence" value="ECO:0007669"/>
    <property type="project" value="InterPro"/>
</dbReference>
<proteinExistence type="predicted"/>